<protein>
    <submittedName>
        <fullName evidence="3">EVE domain-containing protein</fullName>
    </submittedName>
</protein>
<dbReference type="InterPro" id="IPR052934">
    <property type="entry name" value="Methyl-DNA_Rec/Restrict_Enz"/>
</dbReference>
<evidence type="ECO:0000313" key="3">
    <source>
        <dbReference type="EMBL" id="QNM03525.1"/>
    </source>
</evidence>
<name>A0A7G9FY93_9FIRM</name>
<dbReference type="PANTHER" id="PTHR37291:SF1">
    <property type="entry name" value="TYPE IV METHYL-DIRECTED RESTRICTION ENZYME ECOKMCRB SUBUNIT"/>
    <property type="match status" value="1"/>
</dbReference>
<feature type="domain" description="AAA+ ATPase" evidence="2">
    <location>
        <begin position="689"/>
        <end position="847"/>
    </location>
</feature>
<dbReference type="SUPFAM" id="SSF52540">
    <property type="entry name" value="P-loop containing nucleoside triphosphate hydrolases"/>
    <property type="match status" value="1"/>
</dbReference>
<dbReference type="REBASE" id="442421">
    <property type="entry name" value="LbaNSJ8McrBCP"/>
</dbReference>
<evidence type="ECO:0000256" key="1">
    <source>
        <dbReference type="SAM" id="Coils"/>
    </source>
</evidence>
<proteinExistence type="predicted"/>
<keyword evidence="4" id="KW-1185">Reference proteome</keyword>
<dbReference type="InterPro" id="IPR011704">
    <property type="entry name" value="ATPase_dyneun-rel_AAA"/>
</dbReference>
<dbReference type="GO" id="GO:0016887">
    <property type="term" value="F:ATP hydrolysis activity"/>
    <property type="evidence" value="ECO:0007669"/>
    <property type="project" value="InterPro"/>
</dbReference>
<organism evidence="3 4">
    <name type="scientific">Simiaoa sunii</name>
    <dbReference type="NCBI Taxonomy" id="2763672"/>
    <lineage>
        <taxon>Bacteria</taxon>
        <taxon>Bacillati</taxon>
        <taxon>Bacillota</taxon>
        <taxon>Clostridia</taxon>
        <taxon>Lachnospirales</taxon>
        <taxon>Lachnospiraceae</taxon>
        <taxon>Simiaoa</taxon>
    </lineage>
</organism>
<evidence type="ECO:0000313" key="4">
    <source>
        <dbReference type="Proteomes" id="UP000515981"/>
    </source>
</evidence>
<dbReference type="InterPro" id="IPR015947">
    <property type="entry name" value="PUA-like_sf"/>
</dbReference>
<accession>A0A7G9FY93</accession>
<dbReference type="Gene3D" id="3.10.590.10">
    <property type="entry name" value="ph1033 like domains"/>
    <property type="match status" value="1"/>
</dbReference>
<dbReference type="Proteomes" id="UP000515981">
    <property type="component" value="Chromosome"/>
</dbReference>
<dbReference type="RefSeq" id="WP_249326748.1">
    <property type="nucleotide sequence ID" value="NZ_CP060633.1"/>
</dbReference>
<dbReference type="PANTHER" id="PTHR37291">
    <property type="entry name" value="5-METHYLCYTOSINE-SPECIFIC RESTRICTION ENZYME B"/>
    <property type="match status" value="1"/>
</dbReference>
<dbReference type="CDD" id="cd00009">
    <property type="entry name" value="AAA"/>
    <property type="match status" value="1"/>
</dbReference>
<dbReference type="SUPFAM" id="SSF88697">
    <property type="entry name" value="PUA domain-like"/>
    <property type="match status" value="1"/>
</dbReference>
<dbReference type="Gene3D" id="3.40.50.300">
    <property type="entry name" value="P-loop containing nucleotide triphosphate hydrolases"/>
    <property type="match status" value="1"/>
</dbReference>
<dbReference type="GO" id="GO:0005524">
    <property type="term" value="F:ATP binding"/>
    <property type="evidence" value="ECO:0007669"/>
    <property type="project" value="InterPro"/>
</dbReference>
<feature type="coiled-coil region" evidence="1">
    <location>
        <begin position="860"/>
        <end position="887"/>
    </location>
</feature>
<dbReference type="EMBL" id="CP060633">
    <property type="protein sequence ID" value="QNM03525.1"/>
    <property type="molecule type" value="Genomic_DNA"/>
</dbReference>
<reference evidence="3 4" key="1">
    <citation type="submission" date="2020-08" db="EMBL/GenBank/DDBJ databases">
        <authorList>
            <person name="Liu C."/>
            <person name="Sun Q."/>
        </authorList>
    </citation>
    <scope>NUCLEOTIDE SEQUENCE [LARGE SCALE GENOMIC DNA]</scope>
    <source>
        <strain evidence="3 4">NSJ-8</strain>
    </source>
</reference>
<dbReference type="SMART" id="SM00382">
    <property type="entry name" value="AAA"/>
    <property type="match status" value="1"/>
</dbReference>
<dbReference type="KEGG" id="ssun:H9Q77_05335"/>
<dbReference type="AlphaFoldDB" id="A0A7G9FY93"/>
<dbReference type="InterPro" id="IPR003593">
    <property type="entry name" value="AAA+_ATPase"/>
</dbReference>
<evidence type="ECO:0000259" key="2">
    <source>
        <dbReference type="SMART" id="SM00382"/>
    </source>
</evidence>
<keyword evidence="1" id="KW-0175">Coiled coil</keyword>
<dbReference type="Pfam" id="PF07728">
    <property type="entry name" value="AAA_5"/>
    <property type="match status" value="1"/>
</dbReference>
<sequence length="944" mass="109640">MFNKMRLKSALVEYKKRFIQTQWPDEKYKWEAVKCFQVNWDVNADDFAAMLTKALSQTGNLLASVNNFPAKMIIKFAEIAQEEVRAMFIELFDEGKDVYERVDSFKQKSNSLLERYGNGAAQHYQYENAICTYLWLRYPDKYYIYKLTEIKAVSNELESDYTFKKGAYADNIRNFFAFYNEICDELKQDEELKNMLASQITGTCYPDPELKTLTIDVGFFISRYLNKDESAPTSDEWWPTDYTPALSVDDWEVLLNDADIFTDSSLEIMKRILDYGGKATCTQLAIKYGESKNFYNSGSSALARRIVNKTNCPIMSRDNDESKWWPVLYVGKAVKKDEEGSYIWKLRDELAEALGRVDLSKVNLYANLEPNFWKISHGNDCISDVEAAAFEKRQVIVVHKDTAAKGKSKVSQGEDFMATMKKGDFFYLCRGNSIRLLGRIDSDEVNENPEKQDGWYERSYTVITESRDTSAYSGNKKWWTPNENSTCIVVPKSETQLFEDYILKPYFDITKEELLKNDTSGLHYWFLNANPKIWSMSSMPIGEVQDYTLYNDNGNKRRIFQNFLDAKAGDMVIGYESTPVKQIVAILRVSAEQDGQKIYFEKVEGLSFPIDFSTLKECSELEKMEYFSMTQGSLFKLTRGEYDFIIDMIREENPAPSGKGNTEYTKTDFLREVYMTEAKYDRLAAVLKKKKNIILQGAPGVGKTFAAKRLAYSVMGEKDDDRIEFVQFHQNYSYEDFMMGYKPVENGFELKYGIFYRFCQKAANHPDKDYFFIIDEINRGNMSKIFGELLMLIEADYRDKKATLAYNGLSFSVPKRLHIIGMMNTADRSLAMIDYALRRRFSFFDMEPGFDSEGFINYQNSFANETFNTLIERIKELNKEIAQDKSLGKGFCIGHSYFCNADDRTEEWMKDVVDFDILPMLSEYWFDESSKLQRWENILHGVFQ</sequence>
<gene>
    <name evidence="3" type="ORF">H9Q77_05335</name>
</gene>
<dbReference type="InterPro" id="IPR027417">
    <property type="entry name" value="P-loop_NTPase"/>
</dbReference>